<name>A0AAV0WKH2_9HEMI</name>
<dbReference type="EMBL" id="CARXXK010000002">
    <property type="protein sequence ID" value="CAI6356288.1"/>
    <property type="molecule type" value="Genomic_DNA"/>
</dbReference>
<feature type="compositionally biased region" description="Pro residues" evidence="1">
    <location>
        <begin position="87"/>
        <end position="99"/>
    </location>
</feature>
<dbReference type="Proteomes" id="UP001160148">
    <property type="component" value="Unassembled WGS sequence"/>
</dbReference>
<sequence>MWHVEEDLHRPLPPWSNHQCTQHHHHLHHYDNNGIKTHTAETGFIGFGQHKKKNHMSYPVSYCVVNDDFQEEEHHHHYSCPQMLMSRPPPPPTPEPSSLPPLMLSSPPLPDSYYVHHPFTPIMQQPQQPSLVSSPDSSLTIGYNTIQQQIQQRINDYDYNERNSELATRMIKNDLSSSCFRRLLLGERTIDNSMKSTVIFDKNTQQQTSNNNNRLLEQADEIKTQFEITLGDDKIIGVCKRTILAAINKVIVDNFESALYKLRKTIRILDILKFNEGVSGIETSKINTLGPWLETLKGMERKITKVQQDQQDQNINGHHGPSQLENSTIIRTEDSYNKQLLQLTSNMSSRNDNINNESSGRLYHFWWKSNLKRYRTTGKFVVEHRFNRRRYQRNN</sequence>
<reference evidence="2 3" key="1">
    <citation type="submission" date="2023-01" db="EMBL/GenBank/DDBJ databases">
        <authorList>
            <person name="Whitehead M."/>
        </authorList>
    </citation>
    <scope>NUCLEOTIDE SEQUENCE [LARGE SCALE GENOMIC DNA]</scope>
</reference>
<accession>A0AAV0WKH2</accession>
<feature type="region of interest" description="Disordered" evidence="1">
    <location>
        <begin position="80"/>
        <end position="100"/>
    </location>
</feature>
<dbReference type="AlphaFoldDB" id="A0AAV0WKH2"/>
<gene>
    <name evidence="2" type="ORF">MEUPH1_LOCUS12037</name>
</gene>
<evidence type="ECO:0000313" key="3">
    <source>
        <dbReference type="Proteomes" id="UP001160148"/>
    </source>
</evidence>
<keyword evidence="3" id="KW-1185">Reference proteome</keyword>
<evidence type="ECO:0000256" key="1">
    <source>
        <dbReference type="SAM" id="MobiDB-lite"/>
    </source>
</evidence>
<evidence type="ECO:0000313" key="2">
    <source>
        <dbReference type="EMBL" id="CAI6356288.1"/>
    </source>
</evidence>
<protein>
    <submittedName>
        <fullName evidence="2">Uncharacterized protein</fullName>
    </submittedName>
</protein>
<organism evidence="2 3">
    <name type="scientific">Macrosiphum euphorbiae</name>
    <name type="common">potato aphid</name>
    <dbReference type="NCBI Taxonomy" id="13131"/>
    <lineage>
        <taxon>Eukaryota</taxon>
        <taxon>Metazoa</taxon>
        <taxon>Ecdysozoa</taxon>
        <taxon>Arthropoda</taxon>
        <taxon>Hexapoda</taxon>
        <taxon>Insecta</taxon>
        <taxon>Pterygota</taxon>
        <taxon>Neoptera</taxon>
        <taxon>Paraneoptera</taxon>
        <taxon>Hemiptera</taxon>
        <taxon>Sternorrhyncha</taxon>
        <taxon>Aphidomorpha</taxon>
        <taxon>Aphidoidea</taxon>
        <taxon>Aphididae</taxon>
        <taxon>Macrosiphini</taxon>
        <taxon>Macrosiphum</taxon>
    </lineage>
</organism>
<proteinExistence type="predicted"/>
<comment type="caution">
    <text evidence="2">The sequence shown here is derived from an EMBL/GenBank/DDBJ whole genome shotgun (WGS) entry which is preliminary data.</text>
</comment>